<dbReference type="EMBL" id="FOYT01000006">
    <property type="protein sequence ID" value="SFR74034.1"/>
    <property type="molecule type" value="Genomic_DNA"/>
</dbReference>
<comment type="cofactor">
    <cofactor evidence="5">
        <name>Mg(2+)</name>
        <dbReference type="ChEBI" id="CHEBI:18420"/>
    </cofactor>
</comment>
<dbReference type="PANTHER" id="PTHR20854">
    <property type="entry name" value="INOSITOL MONOPHOSPHATASE"/>
    <property type="match status" value="1"/>
</dbReference>
<dbReference type="AlphaFoldDB" id="A0A1I6J4U4"/>
<accession>A0A1I6J4U4</accession>
<evidence type="ECO:0000313" key="6">
    <source>
        <dbReference type="EMBL" id="SFR74034.1"/>
    </source>
</evidence>
<evidence type="ECO:0000256" key="5">
    <source>
        <dbReference type="PIRSR" id="PIRSR600760-2"/>
    </source>
</evidence>
<gene>
    <name evidence="6" type="ORF">SAMN04487947_4051</name>
</gene>
<feature type="binding site" evidence="5">
    <location>
        <position position="88"/>
    </location>
    <ligand>
        <name>Mg(2+)</name>
        <dbReference type="ChEBI" id="CHEBI:18420"/>
        <label>1</label>
        <note>catalytic</note>
    </ligand>
</feature>
<dbReference type="OrthoDB" id="58111at2157"/>
<dbReference type="GO" id="GO:0006020">
    <property type="term" value="P:inositol metabolic process"/>
    <property type="evidence" value="ECO:0007669"/>
    <property type="project" value="TreeGrafter"/>
</dbReference>
<dbReference type="GO" id="GO:0042132">
    <property type="term" value="F:fructose 1,6-bisphosphate 1-phosphatase activity"/>
    <property type="evidence" value="ECO:0007669"/>
    <property type="project" value="UniProtKB-EC"/>
</dbReference>
<dbReference type="PANTHER" id="PTHR20854:SF4">
    <property type="entry name" value="INOSITOL-1-MONOPHOSPHATASE-RELATED"/>
    <property type="match status" value="1"/>
</dbReference>
<name>A0A1I6J4U4_9EURY</name>
<dbReference type="Pfam" id="PF00459">
    <property type="entry name" value="Inositol_P"/>
    <property type="match status" value="1"/>
</dbReference>
<comment type="catalytic activity">
    <reaction evidence="1">
        <text>beta-D-fructose 1,6-bisphosphate + H2O = beta-D-fructose 6-phosphate + phosphate</text>
        <dbReference type="Rhea" id="RHEA:11064"/>
        <dbReference type="ChEBI" id="CHEBI:15377"/>
        <dbReference type="ChEBI" id="CHEBI:32966"/>
        <dbReference type="ChEBI" id="CHEBI:43474"/>
        <dbReference type="ChEBI" id="CHEBI:57634"/>
        <dbReference type="EC" id="3.1.3.11"/>
    </reaction>
</comment>
<organism evidence="6 7">
    <name type="scientific">Halogeometricum rufum</name>
    <dbReference type="NCBI Taxonomy" id="553469"/>
    <lineage>
        <taxon>Archaea</taxon>
        <taxon>Methanobacteriati</taxon>
        <taxon>Methanobacteriota</taxon>
        <taxon>Stenosarchaea group</taxon>
        <taxon>Halobacteria</taxon>
        <taxon>Halobacteriales</taxon>
        <taxon>Haloferacaceae</taxon>
        <taxon>Halogeometricum</taxon>
    </lineage>
</organism>
<keyword evidence="7" id="KW-1185">Reference proteome</keyword>
<evidence type="ECO:0000256" key="3">
    <source>
        <dbReference type="ARBA" id="ARBA00023277"/>
    </source>
</evidence>
<keyword evidence="5" id="KW-0460">Magnesium</keyword>
<comment type="similarity">
    <text evidence="4">Belongs to the inositol monophosphatase superfamily. FBPase class 4 family.</text>
</comment>
<evidence type="ECO:0000256" key="1">
    <source>
        <dbReference type="ARBA" id="ARBA00001273"/>
    </source>
</evidence>
<evidence type="ECO:0000313" key="7">
    <source>
        <dbReference type="Proteomes" id="UP000198531"/>
    </source>
</evidence>
<dbReference type="STRING" id="553469.SAMN04487947_4051"/>
<dbReference type="GO" id="GO:0008934">
    <property type="term" value="F:inositol monophosphate 1-phosphatase activity"/>
    <property type="evidence" value="ECO:0007669"/>
    <property type="project" value="TreeGrafter"/>
</dbReference>
<proteinExistence type="inferred from homology"/>
<dbReference type="Proteomes" id="UP000198531">
    <property type="component" value="Unassembled WGS sequence"/>
</dbReference>
<dbReference type="SUPFAM" id="SSF56655">
    <property type="entry name" value="Carbohydrate phosphatase"/>
    <property type="match status" value="1"/>
</dbReference>
<feature type="binding site" evidence="5">
    <location>
        <position position="68"/>
    </location>
    <ligand>
        <name>Mg(2+)</name>
        <dbReference type="ChEBI" id="CHEBI:18420"/>
        <label>1</label>
        <note>catalytic</note>
    </ligand>
</feature>
<keyword evidence="3" id="KW-0119">Carbohydrate metabolism</keyword>
<evidence type="ECO:0000256" key="2">
    <source>
        <dbReference type="ARBA" id="ARBA00013093"/>
    </source>
</evidence>
<dbReference type="RefSeq" id="WP_089811079.1">
    <property type="nucleotide sequence ID" value="NZ_FOYT01000006.1"/>
</dbReference>
<evidence type="ECO:0000256" key="4">
    <source>
        <dbReference type="ARBA" id="ARBA00038103"/>
    </source>
</evidence>
<dbReference type="GO" id="GO:0046872">
    <property type="term" value="F:metal ion binding"/>
    <property type="evidence" value="ECO:0007669"/>
    <property type="project" value="UniProtKB-KW"/>
</dbReference>
<dbReference type="InterPro" id="IPR000760">
    <property type="entry name" value="Inositol_monophosphatase-like"/>
</dbReference>
<dbReference type="GO" id="GO:0007165">
    <property type="term" value="P:signal transduction"/>
    <property type="evidence" value="ECO:0007669"/>
    <property type="project" value="TreeGrafter"/>
</dbReference>
<protein>
    <recommendedName>
        <fullName evidence="2">fructose-bisphosphatase</fullName>
        <ecNumber evidence="2">3.1.3.11</ecNumber>
    </recommendedName>
</protein>
<dbReference type="Gene3D" id="3.40.190.80">
    <property type="match status" value="1"/>
</dbReference>
<reference evidence="7" key="1">
    <citation type="submission" date="2016-10" db="EMBL/GenBank/DDBJ databases">
        <authorList>
            <person name="Varghese N."/>
            <person name="Submissions S."/>
        </authorList>
    </citation>
    <scope>NUCLEOTIDE SEQUENCE [LARGE SCALE GENOMIC DNA]</scope>
    <source>
        <strain evidence="7">CGMCC 1.7736</strain>
    </source>
</reference>
<keyword evidence="5" id="KW-0479">Metal-binding</keyword>
<feature type="binding site" evidence="5">
    <location>
        <position position="85"/>
    </location>
    <ligand>
        <name>Mg(2+)</name>
        <dbReference type="ChEBI" id="CHEBI:18420"/>
        <label>1</label>
        <note>catalytic</note>
    </ligand>
</feature>
<dbReference type="Gene3D" id="3.30.540.10">
    <property type="entry name" value="Fructose-1,6-Bisphosphatase, subunit A, domain 1"/>
    <property type="match status" value="1"/>
</dbReference>
<dbReference type="EC" id="3.1.3.11" evidence="2"/>
<sequence>MSEQERFRSVVRGALRRADAAFAELSDDDRRAVPTADADFTTAFDRSLTERFERFFADQSARYAVLTEEQTESTTADADYLAIVDEVDGTANLANGVGELPFGPVVAVCDDPDPTFGDVAAMGYLVLPTGDLYEAYRDEGAFLTRRWATDGDDRRTRLETTGRTSADGTPPNVLVDQYMLAERPELASVLWRLGYPGDYRSLGHHSALVARGAYDVAVSGDYCHLHEGKRATAEELAGAFRLVREAGGTVTDWNGDSLRTQRIGFADGKPHDVVVAASEALASDVAGRLSNALP</sequence>